<gene>
    <name evidence="3" type="ORF">C0Q70_13422</name>
</gene>
<dbReference type="AlphaFoldDB" id="A0A2T7NX90"/>
<feature type="region of interest" description="Disordered" evidence="1">
    <location>
        <begin position="442"/>
        <end position="467"/>
    </location>
</feature>
<proteinExistence type="predicted"/>
<feature type="transmembrane region" description="Helical" evidence="2">
    <location>
        <begin position="73"/>
        <end position="95"/>
    </location>
</feature>
<keyword evidence="2" id="KW-0812">Transmembrane</keyword>
<evidence type="ECO:0000256" key="2">
    <source>
        <dbReference type="SAM" id="Phobius"/>
    </source>
</evidence>
<evidence type="ECO:0000256" key="1">
    <source>
        <dbReference type="SAM" id="MobiDB-lite"/>
    </source>
</evidence>
<evidence type="ECO:0000313" key="3">
    <source>
        <dbReference type="EMBL" id="PVD25762.1"/>
    </source>
</evidence>
<reference evidence="3 4" key="1">
    <citation type="submission" date="2018-04" db="EMBL/GenBank/DDBJ databases">
        <title>The genome of golden apple snail Pomacea canaliculata provides insight into stress tolerance and invasive adaptation.</title>
        <authorList>
            <person name="Liu C."/>
            <person name="Liu B."/>
            <person name="Ren Y."/>
            <person name="Zhang Y."/>
            <person name="Wang H."/>
            <person name="Li S."/>
            <person name="Jiang F."/>
            <person name="Yin L."/>
            <person name="Zhang G."/>
            <person name="Qian W."/>
            <person name="Fan W."/>
        </authorList>
    </citation>
    <scope>NUCLEOTIDE SEQUENCE [LARGE SCALE GENOMIC DNA]</scope>
    <source>
        <strain evidence="3">SZHN2017</strain>
        <tissue evidence="3">Muscle</tissue>
    </source>
</reference>
<feature type="transmembrane region" description="Helical" evidence="2">
    <location>
        <begin position="39"/>
        <end position="61"/>
    </location>
</feature>
<comment type="caution">
    <text evidence="3">The sequence shown here is derived from an EMBL/GenBank/DDBJ whole genome shotgun (WGS) entry which is preliminary data.</text>
</comment>
<feature type="region of interest" description="Disordered" evidence="1">
    <location>
        <begin position="160"/>
        <end position="185"/>
    </location>
</feature>
<keyword evidence="4" id="KW-1185">Reference proteome</keyword>
<protein>
    <submittedName>
        <fullName evidence="3">Uncharacterized protein</fullName>
    </submittedName>
</protein>
<sequence length="467" mass="50848">MFTTTHIHAYQHRRPSALRTFITSSSFGRPDSKEPLRRGILLTAVACVLLLIGSLLTWLGFNDVFGGKMSMTGPLLIALALLLLLLSVRQFLLACKRNGNTRSSMRLDAVSGGTVTAVVVNHDDGLHPATIIMDRYDRMSYEHAAAFHRHSVDDCAPPSYHEVTQMSSSSNTPSCTTHDEQDELPPTYEESLGAAAFPSHIMSLLHLPMQSTKWVFSYLLPVYLQFLLAQGLPSLQLDPHPSPLPAHSNHSIFLHQSGAPAGISSGQRLTPPPLHHMSAPSSPRQLSAPASPRHLSAPSSPRPPGIPSSPQHLSAPLSPCQLSAPLSPGQFHFPPPPQLWAPPHSSEAQGTSHDGYTCFTFNFSVALPQETQIMSPTAHALQSHQAFPTMEWSSTICSSTVGFTRGQSQRQFDSLGRMMQPVSAQQQQCYTASHGPFPAHTTPTCTSQGEARRHQRVTPLTDIQESI</sequence>
<name>A0A2T7NX90_POMCA</name>
<feature type="compositionally biased region" description="Polar residues" evidence="1">
    <location>
        <begin position="162"/>
        <end position="176"/>
    </location>
</feature>
<feature type="region of interest" description="Disordered" evidence="1">
    <location>
        <begin position="256"/>
        <end position="348"/>
    </location>
</feature>
<organism evidence="3 4">
    <name type="scientific">Pomacea canaliculata</name>
    <name type="common">Golden apple snail</name>
    <dbReference type="NCBI Taxonomy" id="400727"/>
    <lineage>
        <taxon>Eukaryota</taxon>
        <taxon>Metazoa</taxon>
        <taxon>Spiralia</taxon>
        <taxon>Lophotrochozoa</taxon>
        <taxon>Mollusca</taxon>
        <taxon>Gastropoda</taxon>
        <taxon>Caenogastropoda</taxon>
        <taxon>Architaenioglossa</taxon>
        <taxon>Ampullarioidea</taxon>
        <taxon>Ampullariidae</taxon>
        <taxon>Pomacea</taxon>
    </lineage>
</organism>
<dbReference type="Proteomes" id="UP000245119">
    <property type="component" value="Linkage Group LG8"/>
</dbReference>
<evidence type="ECO:0000313" key="4">
    <source>
        <dbReference type="Proteomes" id="UP000245119"/>
    </source>
</evidence>
<accession>A0A2T7NX90</accession>
<keyword evidence="2" id="KW-0472">Membrane</keyword>
<dbReference type="OrthoDB" id="6096364at2759"/>
<keyword evidence="2" id="KW-1133">Transmembrane helix</keyword>
<dbReference type="EMBL" id="PZQS01000008">
    <property type="protein sequence ID" value="PVD25762.1"/>
    <property type="molecule type" value="Genomic_DNA"/>
</dbReference>